<dbReference type="InterPro" id="IPR050556">
    <property type="entry name" value="Type_II_TA_system_RNase"/>
</dbReference>
<dbReference type="GO" id="GO:0000287">
    <property type="term" value="F:magnesium ion binding"/>
    <property type="evidence" value="ECO:0007669"/>
    <property type="project" value="UniProtKB-UniRule"/>
</dbReference>
<organism evidence="10 11">
    <name type="scientific">Rhodopila globiformis</name>
    <name type="common">Rhodopseudomonas globiformis</name>
    <dbReference type="NCBI Taxonomy" id="1071"/>
    <lineage>
        <taxon>Bacteria</taxon>
        <taxon>Pseudomonadati</taxon>
        <taxon>Pseudomonadota</taxon>
        <taxon>Alphaproteobacteria</taxon>
        <taxon>Acetobacterales</taxon>
        <taxon>Acetobacteraceae</taxon>
        <taxon>Rhodopila</taxon>
    </lineage>
</organism>
<evidence type="ECO:0000256" key="8">
    <source>
        <dbReference type="HAMAP-Rule" id="MF_00265"/>
    </source>
</evidence>
<dbReference type="InterPro" id="IPR029060">
    <property type="entry name" value="PIN-like_dom_sf"/>
</dbReference>
<evidence type="ECO:0000256" key="3">
    <source>
        <dbReference type="ARBA" id="ARBA00022722"/>
    </source>
</evidence>
<dbReference type="PANTHER" id="PTHR33653">
    <property type="entry name" value="RIBONUCLEASE VAPC2"/>
    <property type="match status" value="1"/>
</dbReference>
<evidence type="ECO:0000256" key="4">
    <source>
        <dbReference type="ARBA" id="ARBA00022723"/>
    </source>
</evidence>
<keyword evidence="5 8" id="KW-0378">Hydrolase</keyword>
<evidence type="ECO:0000313" key="11">
    <source>
        <dbReference type="Proteomes" id="UP000239724"/>
    </source>
</evidence>
<dbReference type="Gene3D" id="3.40.50.1010">
    <property type="entry name" value="5'-nuclease"/>
    <property type="match status" value="1"/>
</dbReference>
<keyword evidence="11" id="KW-1185">Reference proteome</keyword>
<dbReference type="PANTHER" id="PTHR33653:SF1">
    <property type="entry name" value="RIBONUCLEASE VAPC2"/>
    <property type="match status" value="1"/>
</dbReference>
<evidence type="ECO:0000256" key="2">
    <source>
        <dbReference type="ARBA" id="ARBA00022649"/>
    </source>
</evidence>
<dbReference type="GO" id="GO:0016787">
    <property type="term" value="F:hydrolase activity"/>
    <property type="evidence" value="ECO:0007669"/>
    <property type="project" value="UniProtKB-KW"/>
</dbReference>
<dbReference type="GO" id="GO:0004540">
    <property type="term" value="F:RNA nuclease activity"/>
    <property type="evidence" value="ECO:0007669"/>
    <property type="project" value="InterPro"/>
</dbReference>
<evidence type="ECO:0000259" key="9">
    <source>
        <dbReference type="Pfam" id="PF01850"/>
    </source>
</evidence>
<name>A0A2S6N2N7_RHOGL</name>
<reference evidence="10 11" key="1">
    <citation type="journal article" date="2018" name="Arch. Microbiol.">
        <title>New insights into the metabolic potential of the phototrophic purple bacterium Rhodopila globiformis DSM 161(T) from its draft genome sequence and evidence for a vanadium-dependent nitrogenase.</title>
        <authorList>
            <person name="Imhoff J.F."/>
            <person name="Rahn T."/>
            <person name="Kunzel S."/>
            <person name="Neulinger S.C."/>
        </authorList>
    </citation>
    <scope>NUCLEOTIDE SEQUENCE [LARGE SCALE GENOMIC DNA]</scope>
    <source>
        <strain evidence="10 11">DSM 161</strain>
    </source>
</reference>
<evidence type="ECO:0000313" key="10">
    <source>
        <dbReference type="EMBL" id="PPQ28891.1"/>
    </source>
</evidence>
<keyword evidence="3 8" id="KW-0540">Nuclease</keyword>
<dbReference type="SUPFAM" id="SSF88723">
    <property type="entry name" value="PIN domain-like"/>
    <property type="match status" value="1"/>
</dbReference>
<comment type="cofactor">
    <cofactor evidence="1 8">
        <name>Mg(2+)</name>
        <dbReference type="ChEBI" id="CHEBI:18420"/>
    </cofactor>
</comment>
<evidence type="ECO:0000256" key="1">
    <source>
        <dbReference type="ARBA" id="ARBA00001946"/>
    </source>
</evidence>
<dbReference type="Proteomes" id="UP000239724">
    <property type="component" value="Unassembled WGS sequence"/>
</dbReference>
<keyword evidence="8" id="KW-0800">Toxin</keyword>
<keyword evidence="4 8" id="KW-0479">Metal-binding</keyword>
<protein>
    <recommendedName>
        <fullName evidence="8">Ribonuclease VapC</fullName>
        <shortName evidence="8">RNase VapC</shortName>
        <ecNumber evidence="8">3.1.-.-</ecNumber>
    </recommendedName>
    <alternativeName>
        <fullName evidence="8">Toxin VapC</fullName>
    </alternativeName>
</protein>
<dbReference type="InterPro" id="IPR002716">
    <property type="entry name" value="PIN_dom"/>
</dbReference>
<evidence type="ECO:0000256" key="7">
    <source>
        <dbReference type="ARBA" id="ARBA00038093"/>
    </source>
</evidence>
<dbReference type="Pfam" id="PF01850">
    <property type="entry name" value="PIN"/>
    <property type="match status" value="1"/>
</dbReference>
<accession>A0A2S6N2N7</accession>
<keyword evidence="2 8" id="KW-1277">Toxin-antitoxin system</keyword>
<evidence type="ECO:0000256" key="6">
    <source>
        <dbReference type="ARBA" id="ARBA00022842"/>
    </source>
</evidence>
<dbReference type="InterPro" id="IPR022907">
    <property type="entry name" value="VapC_family"/>
</dbReference>
<keyword evidence="6 8" id="KW-0460">Magnesium</keyword>
<dbReference type="EMBL" id="NHRY01000236">
    <property type="protein sequence ID" value="PPQ28891.1"/>
    <property type="molecule type" value="Genomic_DNA"/>
</dbReference>
<feature type="domain" description="PIN" evidence="9">
    <location>
        <begin position="41"/>
        <end position="174"/>
    </location>
</feature>
<sequence>MAHPERGKAFLRIAAAVVPRCRRNRARPDAAARSRLMSRGYLLDTNVLSATAPDRRAMPEPAKGRARRWIEDHAEHLWLPMVAIGEIAAGIGKREGAGATRHAAELAEWLSRVLAFYPERIMPFGLQEALRLRQLARAACNSGVEIGIADMMVASTAISAGLVVATRNEKHFAAMGVARVDPFAWEGSAA</sequence>
<dbReference type="GO" id="GO:0090729">
    <property type="term" value="F:toxin activity"/>
    <property type="evidence" value="ECO:0007669"/>
    <property type="project" value="UniProtKB-KW"/>
</dbReference>
<dbReference type="AlphaFoldDB" id="A0A2S6N2N7"/>
<feature type="binding site" evidence="8">
    <location>
        <position position="44"/>
    </location>
    <ligand>
        <name>Mg(2+)</name>
        <dbReference type="ChEBI" id="CHEBI:18420"/>
    </ligand>
</feature>
<comment type="function">
    <text evidence="8">Toxic component of a toxin-antitoxin (TA) system. An RNase.</text>
</comment>
<dbReference type="EC" id="3.1.-.-" evidence="8"/>
<comment type="similarity">
    <text evidence="7 8">Belongs to the PINc/VapC protein family.</text>
</comment>
<proteinExistence type="inferred from homology"/>
<gene>
    <name evidence="8" type="primary">vapC</name>
    <name evidence="10" type="ORF">CCS01_23220</name>
</gene>
<feature type="binding site" evidence="8">
    <location>
        <position position="150"/>
    </location>
    <ligand>
        <name>Mg(2+)</name>
        <dbReference type="ChEBI" id="CHEBI:18420"/>
    </ligand>
</feature>
<comment type="caution">
    <text evidence="10">The sequence shown here is derived from an EMBL/GenBank/DDBJ whole genome shotgun (WGS) entry which is preliminary data.</text>
</comment>
<evidence type="ECO:0000256" key="5">
    <source>
        <dbReference type="ARBA" id="ARBA00022801"/>
    </source>
</evidence>
<dbReference type="HAMAP" id="MF_00265">
    <property type="entry name" value="VapC_Nob1"/>
    <property type="match status" value="1"/>
</dbReference>